<dbReference type="GeneID" id="36332092"/>
<dbReference type="OrthoDB" id="67965at2759"/>
<organism evidence="2 3">
    <name type="scientific">Postia placenta MAD-698-R-SB12</name>
    <dbReference type="NCBI Taxonomy" id="670580"/>
    <lineage>
        <taxon>Eukaryota</taxon>
        <taxon>Fungi</taxon>
        <taxon>Dikarya</taxon>
        <taxon>Basidiomycota</taxon>
        <taxon>Agaricomycotina</taxon>
        <taxon>Agaricomycetes</taxon>
        <taxon>Polyporales</taxon>
        <taxon>Adustoporiaceae</taxon>
        <taxon>Rhodonia</taxon>
    </lineage>
</organism>
<dbReference type="RefSeq" id="XP_024334167.1">
    <property type="nucleotide sequence ID" value="XM_024487143.1"/>
</dbReference>
<evidence type="ECO:0000313" key="2">
    <source>
        <dbReference type="EMBL" id="OSX57373.1"/>
    </source>
</evidence>
<name>A0A1X6MMR5_9APHY</name>
<dbReference type="AlphaFoldDB" id="A0A1X6MMR5"/>
<evidence type="ECO:0000256" key="1">
    <source>
        <dbReference type="SAM" id="MobiDB-lite"/>
    </source>
</evidence>
<proteinExistence type="predicted"/>
<dbReference type="Proteomes" id="UP000194127">
    <property type="component" value="Unassembled WGS sequence"/>
</dbReference>
<reference evidence="2 3" key="1">
    <citation type="submission" date="2017-04" db="EMBL/GenBank/DDBJ databases">
        <title>Genome Sequence of the Model Brown-Rot Fungus Postia placenta SB12.</title>
        <authorList>
            <consortium name="DOE Joint Genome Institute"/>
            <person name="Gaskell J."/>
            <person name="Kersten P."/>
            <person name="Larrondo L.F."/>
            <person name="Canessa P."/>
            <person name="Martinez D."/>
            <person name="Hibbett D."/>
            <person name="Schmoll M."/>
            <person name="Kubicek C.P."/>
            <person name="Martinez A.T."/>
            <person name="Yadav J."/>
            <person name="Master E."/>
            <person name="Magnuson J.K."/>
            <person name="James T."/>
            <person name="Yaver D."/>
            <person name="Berka R."/>
            <person name="Labutti K."/>
            <person name="Lipzen A."/>
            <person name="Aerts A."/>
            <person name="Barry K."/>
            <person name="Henrissat B."/>
            <person name="Blanchette R."/>
            <person name="Grigoriev I."/>
            <person name="Cullen D."/>
        </authorList>
    </citation>
    <scope>NUCLEOTIDE SEQUENCE [LARGE SCALE GENOMIC DNA]</scope>
    <source>
        <strain evidence="2 3">MAD-698-R-SB12</strain>
    </source>
</reference>
<evidence type="ECO:0000313" key="3">
    <source>
        <dbReference type="Proteomes" id="UP000194127"/>
    </source>
</evidence>
<sequence>MIQIDTSRLEHYSCFLRELSIIEDYIELSTLEYLAPHLPSDFCFLPRTRVLKLRLSGDMEGFDMLIGPELVDVHIEIDSDWTSMRCGITFLARMCCVCTNLEVLRLDIRFEEEAEAELSSHVGTFVQMVQSTYPRLRILHLLAIHDYDYRCDPEFTSRPIIDLLRTTCARAQEFSSVHIPVPENGVIKLARNPNLRDVWICLDETPLERRIFEGIHRPFSALHAMRFSVKEMDESSLSFLGSVSSAVLTRLIIDVEDDSENLDSTMLCAHIQCVQQSPFRDTLTLFGLAFDTRSNLSKKVTYEILGPLFDLPQFSRLFLRRPSDELVLTIAGKHPHIELITEPYFHYFISPSISSSQAQESKDEIGKTSVGVGFEQASAKVYGSERRGKRSNTKRFVSSSGRGGKRAKYEGTRYYRAAARHVGEPVVGHVLARLFQHFCLLSLVPAVVRPPTEDRLLREQFGEEWDAWARRVPYRLIPYVY</sequence>
<gene>
    <name evidence="2" type="ORF">POSPLADRAFT_1157200</name>
</gene>
<dbReference type="EMBL" id="KZ110608">
    <property type="protein sequence ID" value="OSX57373.1"/>
    <property type="molecule type" value="Genomic_DNA"/>
</dbReference>
<keyword evidence="3" id="KW-1185">Reference proteome</keyword>
<dbReference type="Gene3D" id="1.20.120.1630">
    <property type="match status" value="1"/>
</dbReference>
<protein>
    <submittedName>
        <fullName evidence="2">Uncharacterized protein</fullName>
    </submittedName>
</protein>
<feature type="region of interest" description="Disordered" evidence="1">
    <location>
        <begin position="383"/>
        <end position="406"/>
    </location>
</feature>
<accession>A0A1X6MMR5</accession>